<dbReference type="OrthoDB" id="696570at2759"/>
<evidence type="ECO:0000259" key="1">
    <source>
        <dbReference type="Pfam" id="PF20241"/>
    </source>
</evidence>
<sequence>METAGEARLRKLRARIEVFSAVLRSRDPYRPAAPGFGYHGFFGILLLRCCNHNFPIFESQPPKPSKINSQGSITLTGPKHSIPVQDEIVLFPWFLTVYASSMDDSRKILWKAGEDDIDQFICRTIQCLVFQNLEVNFAVYSDAVEAHLNFCFVDIESGEEDASIQVHGTVSASNTVLSNPKAKSLLFHKLSDEFVRLKLGKSIPLPLSRRMIVLPRESSLLVHVCMEVGIKFGDVSVIEDTVKFHPSSNSAEKFIVLPNHGKLVVAVTWMECQEFFY</sequence>
<feature type="domain" description="DUF6598" evidence="1">
    <location>
        <begin position="43"/>
        <end position="265"/>
    </location>
</feature>
<dbReference type="Pfam" id="PF20241">
    <property type="entry name" value="DUF6598"/>
    <property type="match status" value="1"/>
</dbReference>
<comment type="caution">
    <text evidence="2">The sequence shown here is derived from an EMBL/GenBank/DDBJ whole genome shotgun (WGS) entry which is preliminary data.</text>
</comment>
<evidence type="ECO:0000313" key="2">
    <source>
        <dbReference type="EMBL" id="KAJ1704083.1"/>
    </source>
</evidence>
<reference evidence="2" key="1">
    <citation type="journal article" date="2022" name="Cell">
        <title>Repeat-based holocentromeres influence genome architecture and karyotype evolution.</title>
        <authorList>
            <person name="Hofstatter P.G."/>
            <person name="Thangavel G."/>
            <person name="Lux T."/>
            <person name="Neumann P."/>
            <person name="Vondrak T."/>
            <person name="Novak P."/>
            <person name="Zhang M."/>
            <person name="Costa L."/>
            <person name="Castellani M."/>
            <person name="Scott A."/>
            <person name="Toegelov H."/>
            <person name="Fuchs J."/>
            <person name="Mata-Sucre Y."/>
            <person name="Dias Y."/>
            <person name="Vanzela A.L.L."/>
            <person name="Huettel B."/>
            <person name="Almeida C.C.S."/>
            <person name="Simkova H."/>
            <person name="Souza G."/>
            <person name="Pedrosa-Harand A."/>
            <person name="Macas J."/>
            <person name="Mayer K.F.X."/>
            <person name="Houben A."/>
            <person name="Marques A."/>
        </authorList>
    </citation>
    <scope>NUCLEOTIDE SEQUENCE</scope>
    <source>
        <strain evidence="2">RhyBre1mFocal</strain>
    </source>
</reference>
<dbReference type="Proteomes" id="UP001151287">
    <property type="component" value="Unassembled WGS sequence"/>
</dbReference>
<protein>
    <recommendedName>
        <fullName evidence="1">DUF6598 domain-containing protein</fullName>
    </recommendedName>
</protein>
<dbReference type="EMBL" id="JAMQYH010000001">
    <property type="protein sequence ID" value="KAJ1704083.1"/>
    <property type="molecule type" value="Genomic_DNA"/>
</dbReference>
<gene>
    <name evidence="2" type="ORF">LUZ63_003862</name>
</gene>
<accession>A0A9Q0I0H5</accession>
<name>A0A9Q0I0H5_9POAL</name>
<dbReference type="AlphaFoldDB" id="A0A9Q0I0H5"/>
<dbReference type="InterPro" id="IPR046533">
    <property type="entry name" value="DUF6598"/>
</dbReference>
<organism evidence="2 3">
    <name type="scientific">Rhynchospora breviuscula</name>
    <dbReference type="NCBI Taxonomy" id="2022672"/>
    <lineage>
        <taxon>Eukaryota</taxon>
        <taxon>Viridiplantae</taxon>
        <taxon>Streptophyta</taxon>
        <taxon>Embryophyta</taxon>
        <taxon>Tracheophyta</taxon>
        <taxon>Spermatophyta</taxon>
        <taxon>Magnoliopsida</taxon>
        <taxon>Liliopsida</taxon>
        <taxon>Poales</taxon>
        <taxon>Cyperaceae</taxon>
        <taxon>Cyperoideae</taxon>
        <taxon>Rhynchosporeae</taxon>
        <taxon>Rhynchospora</taxon>
    </lineage>
</organism>
<evidence type="ECO:0000313" key="3">
    <source>
        <dbReference type="Proteomes" id="UP001151287"/>
    </source>
</evidence>
<proteinExistence type="predicted"/>
<keyword evidence="3" id="KW-1185">Reference proteome</keyword>